<protein>
    <submittedName>
        <fullName evidence="1">XRE family transcriptional regulator</fullName>
    </submittedName>
</protein>
<name>A0ACC6Q435_9ACTN</name>
<dbReference type="Proteomes" id="UP001377168">
    <property type="component" value="Unassembled WGS sequence"/>
</dbReference>
<sequence length="199" mass="21843">MSDSRAALAETLRTIHAIVDEAGLRREDVLDMAALSFETGIPEETVTALLNGESVEEVELGERVSQRFRFLRETRPRPGDGKEFSLPEIAASFGASRQSLTPLAKGTGKPGLQHAFSIEKFFGVPTGFLTTEAVPALDRALQSVLKDLRELHPLTALMASHDVKEIALRSGKLKGLSDDSRRLLWETLDALFERDSKGQ</sequence>
<proteinExistence type="predicted"/>
<keyword evidence="2" id="KW-1185">Reference proteome</keyword>
<comment type="caution">
    <text evidence="1">The sequence shown here is derived from an EMBL/GenBank/DDBJ whole genome shotgun (WGS) entry which is preliminary data.</text>
</comment>
<evidence type="ECO:0000313" key="1">
    <source>
        <dbReference type="EMBL" id="MEJ8638389.1"/>
    </source>
</evidence>
<gene>
    <name evidence="1" type="ORF">WKI67_34030</name>
</gene>
<organism evidence="1 2">
    <name type="scientific">Streptomyces achmelvichensis</name>
    <dbReference type="NCBI Taxonomy" id="3134111"/>
    <lineage>
        <taxon>Bacteria</taxon>
        <taxon>Bacillati</taxon>
        <taxon>Actinomycetota</taxon>
        <taxon>Actinomycetes</taxon>
        <taxon>Kitasatosporales</taxon>
        <taxon>Streptomycetaceae</taxon>
        <taxon>Streptomyces</taxon>
    </lineage>
</organism>
<dbReference type="EMBL" id="JBBKAJ010000022">
    <property type="protein sequence ID" value="MEJ8638389.1"/>
    <property type="molecule type" value="Genomic_DNA"/>
</dbReference>
<accession>A0ACC6Q435</accession>
<evidence type="ECO:0000313" key="2">
    <source>
        <dbReference type="Proteomes" id="UP001377168"/>
    </source>
</evidence>
<reference evidence="1" key="1">
    <citation type="submission" date="2024-03" db="EMBL/GenBank/DDBJ databases">
        <title>Novel Streptomyces species of biotechnological and ecological value are a feature of Machair soil.</title>
        <authorList>
            <person name="Prole J.R."/>
            <person name="Goodfellow M."/>
            <person name="Allenby N."/>
            <person name="Ward A.C."/>
        </authorList>
    </citation>
    <scope>NUCLEOTIDE SEQUENCE</scope>
    <source>
        <strain evidence="1">MS2.AVA.5</strain>
    </source>
</reference>